<evidence type="ECO:0000313" key="1">
    <source>
        <dbReference type="EMBL" id="JAD83606.1"/>
    </source>
</evidence>
<dbReference type="EMBL" id="GBRH01214289">
    <property type="protein sequence ID" value="JAD83606.1"/>
    <property type="molecule type" value="Transcribed_RNA"/>
</dbReference>
<sequence>MRSSGAEVASLSLVDSRSSIVLFLLKLWHNDCSCISSDFLVMLIVSHEEPEPGVAHSFWYLDLCKGRQTSLL</sequence>
<reference evidence="1" key="2">
    <citation type="journal article" date="2015" name="Data Brief">
        <title>Shoot transcriptome of the giant reed, Arundo donax.</title>
        <authorList>
            <person name="Barrero R.A."/>
            <person name="Guerrero F.D."/>
            <person name="Moolhuijzen P."/>
            <person name="Goolsby J.A."/>
            <person name="Tidwell J."/>
            <person name="Bellgard S.E."/>
            <person name="Bellgard M.I."/>
        </authorList>
    </citation>
    <scope>NUCLEOTIDE SEQUENCE</scope>
    <source>
        <tissue evidence="1">Shoot tissue taken approximately 20 cm above the soil surface</tissue>
    </source>
</reference>
<reference evidence="1" key="1">
    <citation type="submission" date="2014-09" db="EMBL/GenBank/DDBJ databases">
        <authorList>
            <person name="Magalhaes I.L.F."/>
            <person name="Oliveira U."/>
            <person name="Santos F.R."/>
            <person name="Vidigal T.H.D.A."/>
            <person name="Brescovit A.D."/>
            <person name="Santos A.J."/>
        </authorList>
    </citation>
    <scope>NUCLEOTIDE SEQUENCE</scope>
    <source>
        <tissue evidence="1">Shoot tissue taken approximately 20 cm above the soil surface</tissue>
    </source>
</reference>
<proteinExistence type="predicted"/>
<organism evidence="1">
    <name type="scientific">Arundo donax</name>
    <name type="common">Giant reed</name>
    <name type="synonym">Donax arundinaceus</name>
    <dbReference type="NCBI Taxonomy" id="35708"/>
    <lineage>
        <taxon>Eukaryota</taxon>
        <taxon>Viridiplantae</taxon>
        <taxon>Streptophyta</taxon>
        <taxon>Embryophyta</taxon>
        <taxon>Tracheophyta</taxon>
        <taxon>Spermatophyta</taxon>
        <taxon>Magnoliopsida</taxon>
        <taxon>Liliopsida</taxon>
        <taxon>Poales</taxon>
        <taxon>Poaceae</taxon>
        <taxon>PACMAD clade</taxon>
        <taxon>Arundinoideae</taxon>
        <taxon>Arundineae</taxon>
        <taxon>Arundo</taxon>
    </lineage>
</organism>
<name>A0A0A9D762_ARUDO</name>
<protein>
    <submittedName>
        <fullName evidence="1">Uncharacterized protein</fullName>
    </submittedName>
</protein>
<dbReference type="AlphaFoldDB" id="A0A0A9D762"/>
<accession>A0A0A9D762</accession>